<evidence type="ECO:0000313" key="2">
    <source>
        <dbReference type="EMBL" id="EJN60985.1"/>
    </source>
</evidence>
<reference evidence="2 3" key="1">
    <citation type="journal article" date="2012" name="J. Bacteriol.">
        <title>Draft Genome Sequence of the Extremely Halophilic Archaeon Halogranum salarium B-1T.</title>
        <authorList>
            <person name="Kim K.K."/>
            <person name="Lee K.C."/>
            <person name="Lee J.S."/>
        </authorList>
    </citation>
    <scope>NUCLEOTIDE SEQUENCE [LARGE SCALE GENOMIC DNA]</scope>
    <source>
        <strain evidence="2 3">B-1</strain>
    </source>
</reference>
<comment type="caution">
    <text evidence="2">The sequence shown here is derived from an EMBL/GenBank/DDBJ whole genome shotgun (WGS) entry which is preliminary data.</text>
</comment>
<name>J2ZJU0_9EURY</name>
<proteinExistence type="predicted"/>
<dbReference type="CDD" id="cd02440">
    <property type="entry name" value="AdoMet_MTases"/>
    <property type="match status" value="1"/>
</dbReference>
<dbReference type="SUPFAM" id="SSF53335">
    <property type="entry name" value="S-adenosyl-L-methionine-dependent methyltransferases"/>
    <property type="match status" value="1"/>
</dbReference>
<dbReference type="Proteomes" id="UP000007813">
    <property type="component" value="Unassembled WGS sequence"/>
</dbReference>
<dbReference type="EMBL" id="ALJD01000002">
    <property type="protein sequence ID" value="EJN60985.1"/>
    <property type="molecule type" value="Genomic_DNA"/>
</dbReference>
<evidence type="ECO:0000313" key="3">
    <source>
        <dbReference type="Proteomes" id="UP000007813"/>
    </source>
</evidence>
<dbReference type="RefSeq" id="WP_009365370.1">
    <property type="nucleotide sequence ID" value="NZ_ALJD01000002.1"/>
</dbReference>
<dbReference type="Gene3D" id="3.40.50.150">
    <property type="entry name" value="Vaccinia Virus protein VP39"/>
    <property type="match status" value="1"/>
</dbReference>
<protein>
    <recommendedName>
        <fullName evidence="1">Methyltransferase type 11 domain-containing protein</fullName>
    </recommendedName>
</protein>
<sequence length="256" mass="28062">MSDQRRDDHKRDTAASFGAAAEDYFESAVHRGSDDLRTLAAWCADADRALDIATGGGHTAGALAAAGVPFVVAGDVSPEMVTVATREYDVEGALADAERLPVRDDAFDAVTCRIAAHHFPDPEAFVSEVARVLEPGGTFAFEDNVAPEEAELATFLNGVERLRDPTHVELYTVEQWREWFESAGFSIETVESAAITLDFEAWVERTDVSEPDRAELRERFREAPEGAHERFAVEFDDAGDVQSFANPKALIRATKR</sequence>
<accession>J2ZJU0</accession>
<dbReference type="GO" id="GO:0008757">
    <property type="term" value="F:S-adenosylmethionine-dependent methyltransferase activity"/>
    <property type="evidence" value="ECO:0007669"/>
    <property type="project" value="InterPro"/>
</dbReference>
<organism evidence="2 3">
    <name type="scientific">Halogranum salarium B-1</name>
    <dbReference type="NCBI Taxonomy" id="1210908"/>
    <lineage>
        <taxon>Archaea</taxon>
        <taxon>Methanobacteriati</taxon>
        <taxon>Methanobacteriota</taxon>
        <taxon>Stenosarchaea group</taxon>
        <taxon>Halobacteria</taxon>
        <taxon>Halobacteriales</taxon>
        <taxon>Haloferacaceae</taxon>
    </lineage>
</organism>
<feature type="domain" description="Methyltransferase type 11" evidence="1">
    <location>
        <begin position="50"/>
        <end position="141"/>
    </location>
</feature>
<dbReference type="AlphaFoldDB" id="J2ZJU0"/>
<gene>
    <name evidence="2" type="ORF">HSB1_00260</name>
</gene>
<dbReference type="InterPro" id="IPR013216">
    <property type="entry name" value="Methyltransf_11"/>
</dbReference>
<dbReference type="Pfam" id="PF08241">
    <property type="entry name" value="Methyltransf_11"/>
    <property type="match status" value="1"/>
</dbReference>
<dbReference type="PATRIC" id="fig|1210908.3.peg.24"/>
<dbReference type="InterPro" id="IPR029063">
    <property type="entry name" value="SAM-dependent_MTases_sf"/>
</dbReference>
<evidence type="ECO:0000259" key="1">
    <source>
        <dbReference type="Pfam" id="PF08241"/>
    </source>
</evidence>
<dbReference type="OrthoDB" id="57427at2157"/>
<dbReference type="eggNOG" id="arCOG01792">
    <property type="taxonomic scope" value="Archaea"/>
</dbReference>
<dbReference type="PANTHER" id="PTHR43591">
    <property type="entry name" value="METHYLTRANSFERASE"/>
    <property type="match status" value="1"/>
</dbReference>